<dbReference type="PANTHER" id="PTHR45138">
    <property type="entry name" value="REGULATORY COMPONENTS OF SENSORY TRANSDUCTION SYSTEM"/>
    <property type="match status" value="1"/>
</dbReference>
<dbReference type="Pfam" id="PF00990">
    <property type="entry name" value="GGDEF"/>
    <property type="match status" value="1"/>
</dbReference>
<comment type="caution">
    <text evidence="4">The sequence shown here is derived from an EMBL/GenBank/DDBJ whole genome shotgun (WGS) entry which is preliminary data.</text>
</comment>
<organism evidence="4 5">
    <name type="scientific">Cyanobacterium stanieri LEGE 03274</name>
    <dbReference type="NCBI Taxonomy" id="1828756"/>
    <lineage>
        <taxon>Bacteria</taxon>
        <taxon>Bacillati</taxon>
        <taxon>Cyanobacteriota</taxon>
        <taxon>Cyanophyceae</taxon>
        <taxon>Oscillatoriophycideae</taxon>
        <taxon>Chroococcales</taxon>
        <taxon>Geminocystaceae</taxon>
        <taxon>Cyanobacterium</taxon>
    </lineage>
</organism>
<evidence type="ECO:0000313" key="5">
    <source>
        <dbReference type="Proteomes" id="UP000654604"/>
    </source>
</evidence>
<feature type="modified residue" description="4-aspartylphosphate" evidence="1">
    <location>
        <position position="59"/>
    </location>
</feature>
<dbReference type="Proteomes" id="UP000654604">
    <property type="component" value="Unassembled WGS sequence"/>
</dbReference>
<feature type="domain" description="GGDEF" evidence="3">
    <location>
        <begin position="176"/>
        <end position="309"/>
    </location>
</feature>
<dbReference type="Pfam" id="PF00072">
    <property type="entry name" value="Response_reg"/>
    <property type="match status" value="1"/>
</dbReference>
<proteinExistence type="predicted"/>
<dbReference type="SMART" id="SM00448">
    <property type="entry name" value="REC"/>
    <property type="match status" value="1"/>
</dbReference>
<dbReference type="PANTHER" id="PTHR45138:SF9">
    <property type="entry name" value="DIGUANYLATE CYCLASE DGCM-RELATED"/>
    <property type="match status" value="1"/>
</dbReference>
<evidence type="ECO:0000256" key="1">
    <source>
        <dbReference type="PROSITE-ProRule" id="PRU00169"/>
    </source>
</evidence>
<dbReference type="PROSITE" id="PS50110">
    <property type="entry name" value="RESPONSE_REGULATORY"/>
    <property type="match status" value="1"/>
</dbReference>
<dbReference type="InterPro" id="IPR029787">
    <property type="entry name" value="Nucleotide_cyclase"/>
</dbReference>
<keyword evidence="1" id="KW-0597">Phosphoprotein</keyword>
<evidence type="ECO:0000259" key="3">
    <source>
        <dbReference type="PROSITE" id="PS50887"/>
    </source>
</evidence>
<dbReference type="NCBIfam" id="TIGR00254">
    <property type="entry name" value="GGDEF"/>
    <property type="match status" value="1"/>
</dbReference>
<gene>
    <name evidence="4" type="ORF">IQ215_03710</name>
</gene>
<dbReference type="PROSITE" id="PS50887">
    <property type="entry name" value="GGDEF"/>
    <property type="match status" value="1"/>
</dbReference>
<protein>
    <submittedName>
        <fullName evidence="4">Diguanylate cyclase</fullName>
    </submittedName>
</protein>
<dbReference type="InterPro" id="IPR011006">
    <property type="entry name" value="CheY-like_superfamily"/>
</dbReference>
<evidence type="ECO:0000259" key="2">
    <source>
        <dbReference type="PROSITE" id="PS50110"/>
    </source>
</evidence>
<sequence length="317" mass="36418">MAEYNPKNFLILAVDDNSINRIMLEKILTKAGYQIKVLGDSEEFLNLINNIKPDLMLLDLMMPKIDGLELCRLIKAKKHYQEIPIIFLTASDAKENVIEAFRSGAVDYVTKPFNNEELLARIQTHIELKFTRDQLKKALVDLEKLATTDELTQISNRRHFLNLANREFNRAKRQNIFFSMIILDIDYFKNINDSYGHPVGDIAIKLVAQKCQQSIRGEDLCARWGGEEFIVVVYDALIDEAKHVANRIREKIAEIALPIDDEQFKITVSVGIAQYQDTDQNIDQIVSRADRALYRAKNHGRNRIVLENELLDVSADI</sequence>
<dbReference type="Gene3D" id="3.40.50.2300">
    <property type="match status" value="1"/>
</dbReference>
<dbReference type="SUPFAM" id="SSF55073">
    <property type="entry name" value="Nucleotide cyclase"/>
    <property type="match status" value="1"/>
</dbReference>
<dbReference type="SUPFAM" id="SSF52172">
    <property type="entry name" value="CheY-like"/>
    <property type="match status" value="1"/>
</dbReference>
<dbReference type="EMBL" id="JADEWC010000005">
    <property type="protein sequence ID" value="MBE9221794.1"/>
    <property type="molecule type" value="Genomic_DNA"/>
</dbReference>
<evidence type="ECO:0000313" key="4">
    <source>
        <dbReference type="EMBL" id="MBE9221794.1"/>
    </source>
</evidence>
<dbReference type="InterPro" id="IPR000160">
    <property type="entry name" value="GGDEF_dom"/>
</dbReference>
<dbReference type="InterPro" id="IPR043128">
    <property type="entry name" value="Rev_trsase/Diguanyl_cyclase"/>
</dbReference>
<name>A0ABR9V4N7_9CHRO</name>
<dbReference type="InterPro" id="IPR050469">
    <property type="entry name" value="Diguanylate_Cyclase"/>
</dbReference>
<dbReference type="InterPro" id="IPR001789">
    <property type="entry name" value="Sig_transdc_resp-reg_receiver"/>
</dbReference>
<dbReference type="RefSeq" id="WP_193799976.1">
    <property type="nucleotide sequence ID" value="NZ_JADEWC010000005.1"/>
</dbReference>
<accession>A0ABR9V4N7</accession>
<dbReference type="Gene3D" id="3.30.70.270">
    <property type="match status" value="1"/>
</dbReference>
<dbReference type="CDD" id="cd01949">
    <property type="entry name" value="GGDEF"/>
    <property type="match status" value="1"/>
</dbReference>
<reference evidence="4 5" key="1">
    <citation type="submission" date="2020-10" db="EMBL/GenBank/DDBJ databases">
        <authorList>
            <person name="Castelo-Branco R."/>
            <person name="Eusebio N."/>
            <person name="Adriana R."/>
            <person name="Vieira A."/>
            <person name="Brugerolle De Fraissinette N."/>
            <person name="Rezende De Castro R."/>
            <person name="Schneider M.P."/>
            <person name="Vasconcelos V."/>
            <person name="Leao P.N."/>
        </authorList>
    </citation>
    <scope>NUCLEOTIDE SEQUENCE [LARGE SCALE GENOMIC DNA]</scope>
    <source>
        <strain evidence="4 5">LEGE 03274</strain>
    </source>
</reference>
<feature type="domain" description="Response regulatory" evidence="2">
    <location>
        <begin position="10"/>
        <end position="126"/>
    </location>
</feature>
<keyword evidence="5" id="KW-1185">Reference proteome</keyword>
<dbReference type="SMART" id="SM00267">
    <property type="entry name" value="GGDEF"/>
    <property type="match status" value="1"/>
</dbReference>